<feature type="domain" description="Isopenicillin N synthase-like Fe(2+) 2OG dioxygenase" evidence="5">
    <location>
        <begin position="145"/>
        <end position="219"/>
    </location>
</feature>
<dbReference type="Gene3D" id="2.60.120.330">
    <property type="entry name" value="B-lactam Antibiotic, Isopenicillin N Synthase, Chain"/>
    <property type="match status" value="1"/>
</dbReference>
<evidence type="ECO:0000313" key="8">
    <source>
        <dbReference type="Proteomes" id="UP000750711"/>
    </source>
</evidence>
<evidence type="ECO:0000256" key="3">
    <source>
        <dbReference type="ARBA" id="ARBA00023002"/>
    </source>
</evidence>
<comment type="caution">
    <text evidence="7">The sequence shown here is derived from an EMBL/GenBank/DDBJ whole genome shotgun (WGS) entry which is preliminary data.</text>
</comment>
<reference evidence="7" key="1">
    <citation type="submission" date="2021-03" db="EMBL/GenBank/DDBJ databases">
        <title>Comparative genomics and phylogenomic investigation of the class Geoglossomycetes provide insights into ecological specialization and systematics.</title>
        <authorList>
            <person name="Melie T."/>
            <person name="Pirro S."/>
            <person name="Miller A.N."/>
            <person name="Quandt A."/>
        </authorList>
    </citation>
    <scope>NUCLEOTIDE SEQUENCE</scope>
    <source>
        <strain evidence="7">CAQ_001_2017</strain>
    </source>
</reference>
<dbReference type="Pfam" id="PF14226">
    <property type="entry name" value="DIOX_N"/>
    <property type="match status" value="1"/>
</dbReference>
<dbReference type="SUPFAM" id="SSF51197">
    <property type="entry name" value="Clavaminate synthase-like"/>
    <property type="match status" value="1"/>
</dbReference>
<evidence type="ECO:0000259" key="5">
    <source>
        <dbReference type="Pfam" id="PF03171"/>
    </source>
</evidence>
<dbReference type="EMBL" id="JAGHQM010000156">
    <property type="protein sequence ID" value="KAH0564951.1"/>
    <property type="molecule type" value="Genomic_DNA"/>
</dbReference>
<dbReference type="InterPro" id="IPR026992">
    <property type="entry name" value="DIOX_N"/>
</dbReference>
<evidence type="ECO:0000256" key="1">
    <source>
        <dbReference type="ARBA" id="ARBA00008056"/>
    </source>
</evidence>
<accession>A0A9P8LG98</accession>
<dbReference type="GO" id="GO:0016491">
    <property type="term" value="F:oxidoreductase activity"/>
    <property type="evidence" value="ECO:0007669"/>
    <property type="project" value="UniProtKB-KW"/>
</dbReference>
<keyword evidence="4" id="KW-0408">Iron</keyword>
<dbReference type="Pfam" id="PF03171">
    <property type="entry name" value="2OG-FeII_Oxy"/>
    <property type="match status" value="1"/>
</dbReference>
<proteinExistence type="inferred from homology"/>
<protein>
    <submittedName>
        <fullName evidence="7">Uncharacterized protein</fullName>
    </submittedName>
</protein>
<gene>
    <name evidence="7" type="ORF">GP486_001659</name>
</gene>
<keyword evidence="8" id="KW-1185">Reference proteome</keyword>
<dbReference type="InterPro" id="IPR044861">
    <property type="entry name" value="IPNS-like_FE2OG_OXY"/>
</dbReference>
<evidence type="ECO:0000313" key="7">
    <source>
        <dbReference type="EMBL" id="KAH0564951.1"/>
    </source>
</evidence>
<dbReference type="Proteomes" id="UP000750711">
    <property type="component" value="Unassembled WGS sequence"/>
</dbReference>
<dbReference type="PANTHER" id="PTHR10209:SF867">
    <property type="entry name" value="2-OXOGLUTARATE (2OG) AND FE(II)-DEPENDENT OXYGENASE SUPERFAMILY PROTEIN"/>
    <property type="match status" value="1"/>
</dbReference>
<dbReference type="InterPro" id="IPR027443">
    <property type="entry name" value="IPNS-like_sf"/>
</dbReference>
<organism evidence="7 8">
    <name type="scientific">Trichoglossum hirsutum</name>
    <dbReference type="NCBI Taxonomy" id="265104"/>
    <lineage>
        <taxon>Eukaryota</taxon>
        <taxon>Fungi</taxon>
        <taxon>Dikarya</taxon>
        <taxon>Ascomycota</taxon>
        <taxon>Pezizomycotina</taxon>
        <taxon>Geoglossomycetes</taxon>
        <taxon>Geoglossales</taxon>
        <taxon>Geoglossaceae</taxon>
        <taxon>Trichoglossum</taxon>
    </lineage>
</organism>
<dbReference type="AlphaFoldDB" id="A0A9P8LG98"/>
<sequence length="234" mass="26465">MAVEMIGAWQNHGFFQIKLTEAQLRTLERAYSVSRSFFERKDKAQFVNDRSFSGYVGLFQEITKNKRDHSEVFTITKDFPPHDDHVQNNWPCHGPCPWPDKTFQVTMNDTMAMFFEVGEKLLRLIELGIGLKESALAKLTENGWHHMRNLRYPGTNDSAETGVGEHTDYGLLVIVSQDEVGGLCIKSPEGAPKKNDEEWTYVPPAKDTLTVFPGKILLLALPISNPNGTHILFA</sequence>
<keyword evidence="2" id="KW-0479">Metal-binding</keyword>
<dbReference type="GO" id="GO:0046872">
    <property type="term" value="F:metal ion binding"/>
    <property type="evidence" value="ECO:0007669"/>
    <property type="project" value="UniProtKB-KW"/>
</dbReference>
<comment type="similarity">
    <text evidence="1">Belongs to the iron/ascorbate-dependent oxidoreductase family.</text>
</comment>
<feature type="domain" description="Non-haem dioxygenase N-terminal" evidence="6">
    <location>
        <begin position="5"/>
        <end position="100"/>
    </location>
</feature>
<name>A0A9P8LG98_9PEZI</name>
<keyword evidence="3" id="KW-0560">Oxidoreductase</keyword>
<evidence type="ECO:0000256" key="2">
    <source>
        <dbReference type="ARBA" id="ARBA00022723"/>
    </source>
</evidence>
<evidence type="ECO:0000256" key="4">
    <source>
        <dbReference type="ARBA" id="ARBA00023004"/>
    </source>
</evidence>
<dbReference type="SMR" id="A0A9P8LG98"/>
<dbReference type="PANTHER" id="PTHR10209">
    <property type="entry name" value="OXIDOREDUCTASE, 2OG-FE II OXYGENASE FAMILY PROTEIN"/>
    <property type="match status" value="1"/>
</dbReference>
<evidence type="ECO:0000259" key="6">
    <source>
        <dbReference type="Pfam" id="PF14226"/>
    </source>
</evidence>